<reference evidence="1" key="1">
    <citation type="submission" date="2024-08" db="EMBL/GenBank/DDBJ databases">
        <title>Lentilactobacillus sp. nov., isolated from tree bark.</title>
        <authorList>
            <person name="Phuengjayaem S."/>
            <person name="Tanasupawat S."/>
        </authorList>
    </citation>
    <scope>NUCLEOTIDE SEQUENCE</scope>
    <source>
        <strain evidence="1">SPB1-3</strain>
    </source>
</reference>
<sequence>MKNINPQIEQLNQLIDSHHHIVALTGAGISTSAGINDLMHMPMGSGSLLSSESSLEADPVSFYKELHKTFLDQIFQNGPTIAHKALANLEKSGHLDAVVTTNVDYLHEIAGNTKVADIWYSFNHNYCLKCGHEFSIDILNQSGVPYCPICGGLISPGPTHHHIGTSRTDIENAVTWMNEADMVIVIGSNGYYDRVKENVPLVQINPLKTEFDQEATLNIRENADDVLSGFV</sequence>
<proteinExistence type="predicted"/>
<name>A0ACD5DE72_9LACO</name>
<gene>
    <name evidence="1" type="ORF">O0236_008625</name>
</gene>
<organism evidence="1 2">
    <name type="scientific">Lentilactobacillus terminaliae</name>
    <dbReference type="NCBI Taxonomy" id="3003483"/>
    <lineage>
        <taxon>Bacteria</taxon>
        <taxon>Bacillati</taxon>
        <taxon>Bacillota</taxon>
        <taxon>Bacilli</taxon>
        <taxon>Lactobacillales</taxon>
        <taxon>Lactobacillaceae</taxon>
        <taxon>Lentilactobacillus</taxon>
    </lineage>
</organism>
<protein>
    <submittedName>
        <fullName evidence="1">NAD-dependent deacetylase</fullName>
    </submittedName>
</protein>
<dbReference type="Proteomes" id="UP001149860">
    <property type="component" value="Chromosome"/>
</dbReference>
<evidence type="ECO:0000313" key="1">
    <source>
        <dbReference type="EMBL" id="XFD39453.1"/>
    </source>
</evidence>
<accession>A0ACD5DE72</accession>
<dbReference type="EMBL" id="CP168151">
    <property type="protein sequence ID" value="XFD39453.1"/>
    <property type="molecule type" value="Genomic_DNA"/>
</dbReference>
<keyword evidence="2" id="KW-1185">Reference proteome</keyword>
<evidence type="ECO:0000313" key="2">
    <source>
        <dbReference type="Proteomes" id="UP001149860"/>
    </source>
</evidence>